<evidence type="ECO:0000313" key="2">
    <source>
        <dbReference type="Proteomes" id="UP000055024"/>
    </source>
</evidence>
<dbReference type="AlphaFoldDB" id="A0A0V1GA41"/>
<feature type="non-terminal residue" evidence="1">
    <location>
        <position position="1"/>
    </location>
</feature>
<sequence>LGKKRHVAENCVQSCLRESRTGTDKIPVVGILWRGNGTVQKGSLQGCS</sequence>
<name>A0A0V1GA41_9BILA</name>
<feature type="non-terminal residue" evidence="1">
    <location>
        <position position="48"/>
    </location>
</feature>
<dbReference type="EMBL" id="JYDP01004214">
    <property type="protein sequence ID" value="KRY95053.1"/>
    <property type="molecule type" value="Genomic_DNA"/>
</dbReference>
<protein>
    <submittedName>
        <fullName evidence="1">Uncharacterized protein</fullName>
    </submittedName>
</protein>
<dbReference type="Proteomes" id="UP000055024">
    <property type="component" value="Unassembled WGS sequence"/>
</dbReference>
<keyword evidence="2" id="KW-1185">Reference proteome</keyword>
<evidence type="ECO:0000313" key="1">
    <source>
        <dbReference type="EMBL" id="KRY95053.1"/>
    </source>
</evidence>
<reference evidence="1 2" key="1">
    <citation type="submission" date="2015-01" db="EMBL/GenBank/DDBJ databases">
        <title>Evolution of Trichinella species and genotypes.</title>
        <authorList>
            <person name="Korhonen P.K."/>
            <person name="Edoardo P."/>
            <person name="Giuseppe L.R."/>
            <person name="Gasser R.B."/>
        </authorList>
    </citation>
    <scope>NUCLEOTIDE SEQUENCE [LARGE SCALE GENOMIC DNA]</scope>
    <source>
        <strain evidence="1">ISS1029</strain>
    </source>
</reference>
<gene>
    <name evidence="1" type="ORF">T11_17103</name>
</gene>
<comment type="caution">
    <text evidence="1">The sequence shown here is derived from an EMBL/GenBank/DDBJ whole genome shotgun (WGS) entry which is preliminary data.</text>
</comment>
<organism evidence="1 2">
    <name type="scientific">Trichinella zimbabwensis</name>
    <dbReference type="NCBI Taxonomy" id="268475"/>
    <lineage>
        <taxon>Eukaryota</taxon>
        <taxon>Metazoa</taxon>
        <taxon>Ecdysozoa</taxon>
        <taxon>Nematoda</taxon>
        <taxon>Enoplea</taxon>
        <taxon>Dorylaimia</taxon>
        <taxon>Trichinellida</taxon>
        <taxon>Trichinellidae</taxon>
        <taxon>Trichinella</taxon>
    </lineage>
</organism>
<accession>A0A0V1GA41</accession>
<proteinExistence type="predicted"/>